<organism evidence="2 3">
    <name type="scientific">Liparis tanakae</name>
    <name type="common">Tanaka's snailfish</name>
    <dbReference type="NCBI Taxonomy" id="230148"/>
    <lineage>
        <taxon>Eukaryota</taxon>
        <taxon>Metazoa</taxon>
        <taxon>Chordata</taxon>
        <taxon>Craniata</taxon>
        <taxon>Vertebrata</taxon>
        <taxon>Euteleostomi</taxon>
        <taxon>Actinopterygii</taxon>
        <taxon>Neopterygii</taxon>
        <taxon>Teleostei</taxon>
        <taxon>Neoteleostei</taxon>
        <taxon>Acanthomorphata</taxon>
        <taxon>Eupercaria</taxon>
        <taxon>Perciformes</taxon>
        <taxon>Cottioidei</taxon>
        <taxon>Cottales</taxon>
        <taxon>Liparidae</taxon>
        <taxon>Liparis</taxon>
    </lineage>
</organism>
<comment type="caution">
    <text evidence="2">The sequence shown here is derived from an EMBL/GenBank/DDBJ whole genome shotgun (WGS) entry which is preliminary data.</text>
</comment>
<dbReference type="AlphaFoldDB" id="A0A4Z2IXH7"/>
<protein>
    <submittedName>
        <fullName evidence="2">Uncharacterized protein</fullName>
    </submittedName>
</protein>
<proteinExistence type="predicted"/>
<reference evidence="2 3" key="1">
    <citation type="submission" date="2019-03" db="EMBL/GenBank/DDBJ databases">
        <title>First draft genome of Liparis tanakae, snailfish: a comprehensive survey of snailfish specific genes.</title>
        <authorList>
            <person name="Kim W."/>
            <person name="Song I."/>
            <person name="Jeong J.-H."/>
            <person name="Kim D."/>
            <person name="Kim S."/>
            <person name="Ryu S."/>
            <person name="Song J.Y."/>
            <person name="Lee S.K."/>
        </authorList>
    </citation>
    <scope>NUCLEOTIDE SEQUENCE [LARGE SCALE GENOMIC DNA]</scope>
    <source>
        <tissue evidence="2">Muscle</tissue>
    </source>
</reference>
<dbReference type="Proteomes" id="UP000314294">
    <property type="component" value="Unassembled WGS sequence"/>
</dbReference>
<feature type="region of interest" description="Disordered" evidence="1">
    <location>
        <begin position="29"/>
        <end position="65"/>
    </location>
</feature>
<accession>A0A4Z2IXH7</accession>
<evidence type="ECO:0000313" key="3">
    <source>
        <dbReference type="Proteomes" id="UP000314294"/>
    </source>
</evidence>
<feature type="compositionally biased region" description="Polar residues" evidence="1">
    <location>
        <begin position="31"/>
        <end position="45"/>
    </location>
</feature>
<keyword evidence="3" id="KW-1185">Reference proteome</keyword>
<name>A0A4Z2IXH7_9TELE</name>
<gene>
    <name evidence="2" type="ORF">EYF80_007217</name>
</gene>
<dbReference type="EMBL" id="SRLO01000038">
    <property type="protein sequence ID" value="TNN82699.1"/>
    <property type="molecule type" value="Genomic_DNA"/>
</dbReference>
<evidence type="ECO:0000313" key="2">
    <source>
        <dbReference type="EMBL" id="TNN82699.1"/>
    </source>
</evidence>
<evidence type="ECO:0000256" key="1">
    <source>
        <dbReference type="SAM" id="MobiDB-lite"/>
    </source>
</evidence>
<sequence>MVTHEELSYARKLAGDLMTLKIESDNARHLSASQQSDATMSTSSDVALHREGTTHDSVPFRWEPA</sequence>